<proteinExistence type="predicted"/>
<feature type="non-terminal residue" evidence="1">
    <location>
        <position position="1"/>
    </location>
</feature>
<evidence type="ECO:0000313" key="2">
    <source>
        <dbReference type="Proteomes" id="UP000824469"/>
    </source>
</evidence>
<name>A0AA38GQE8_TAXCH</name>
<sequence length="60" mass="6883">LDRAYVLPVSIYSRSRIRILRKRFQFSPVERGSPKPDAVGSNPTEREALYSISKAGYRAR</sequence>
<comment type="caution">
    <text evidence="1">The sequence shown here is derived from an EMBL/GenBank/DDBJ whole genome shotgun (WGS) entry which is preliminary data.</text>
</comment>
<protein>
    <submittedName>
        <fullName evidence="1">Uncharacterized protein</fullName>
    </submittedName>
</protein>
<evidence type="ECO:0000313" key="1">
    <source>
        <dbReference type="EMBL" id="KAH9326473.1"/>
    </source>
</evidence>
<reference evidence="1 2" key="1">
    <citation type="journal article" date="2021" name="Nat. Plants">
        <title>The Taxus genome provides insights into paclitaxel biosynthesis.</title>
        <authorList>
            <person name="Xiong X."/>
            <person name="Gou J."/>
            <person name="Liao Q."/>
            <person name="Li Y."/>
            <person name="Zhou Q."/>
            <person name="Bi G."/>
            <person name="Li C."/>
            <person name="Du R."/>
            <person name="Wang X."/>
            <person name="Sun T."/>
            <person name="Guo L."/>
            <person name="Liang H."/>
            <person name="Lu P."/>
            <person name="Wu Y."/>
            <person name="Zhang Z."/>
            <person name="Ro D.K."/>
            <person name="Shang Y."/>
            <person name="Huang S."/>
            <person name="Yan J."/>
        </authorList>
    </citation>
    <scope>NUCLEOTIDE SEQUENCE [LARGE SCALE GENOMIC DNA]</scope>
    <source>
        <strain evidence="1">Ta-2019</strain>
    </source>
</reference>
<dbReference type="Proteomes" id="UP000824469">
    <property type="component" value="Unassembled WGS sequence"/>
</dbReference>
<accession>A0AA38GQE8</accession>
<dbReference type="AlphaFoldDB" id="A0AA38GQE8"/>
<keyword evidence="2" id="KW-1185">Reference proteome</keyword>
<gene>
    <name evidence="1" type="ORF">KI387_006651</name>
</gene>
<feature type="non-terminal residue" evidence="1">
    <location>
        <position position="60"/>
    </location>
</feature>
<organism evidence="1 2">
    <name type="scientific">Taxus chinensis</name>
    <name type="common">Chinese yew</name>
    <name type="synonym">Taxus wallichiana var. chinensis</name>
    <dbReference type="NCBI Taxonomy" id="29808"/>
    <lineage>
        <taxon>Eukaryota</taxon>
        <taxon>Viridiplantae</taxon>
        <taxon>Streptophyta</taxon>
        <taxon>Embryophyta</taxon>
        <taxon>Tracheophyta</taxon>
        <taxon>Spermatophyta</taxon>
        <taxon>Pinopsida</taxon>
        <taxon>Pinidae</taxon>
        <taxon>Conifers II</taxon>
        <taxon>Cupressales</taxon>
        <taxon>Taxaceae</taxon>
        <taxon>Taxus</taxon>
    </lineage>
</organism>
<dbReference type="EMBL" id="JAHRHJ020000002">
    <property type="protein sequence ID" value="KAH9326473.1"/>
    <property type="molecule type" value="Genomic_DNA"/>
</dbReference>